<accession>A0A318I5A7</accession>
<evidence type="ECO:0000313" key="1">
    <source>
        <dbReference type="EMBL" id="PXX26233.1"/>
    </source>
</evidence>
<name>A0A318I5A7_BURPY</name>
<organism evidence="1 2">
    <name type="scientific">Burkholderia pyrrocinia</name>
    <name type="common">Pseudomonas pyrrocinia</name>
    <dbReference type="NCBI Taxonomy" id="60550"/>
    <lineage>
        <taxon>Bacteria</taxon>
        <taxon>Pseudomonadati</taxon>
        <taxon>Pseudomonadota</taxon>
        <taxon>Betaproteobacteria</taxon>
        <taxon>Burkholderiales</taxon>
        <taxon>Burkholderiaceae</taxon>
        <taxon>Burkholderia</taxon>
        <taxon>Burkholderia cepacia complex</taxon>
    </lineage>
</organism>
<evidence type="ECO:0000313" key="2">
    <source>
        <dbReference type="Proteomes" id="UP000247755"/>
    </source>
</evidence>
<dbReference type="AlphaFoldDB" id="A0A318I5A7"/>
<gene>
    <name evidence="1" type="ORF">NA66_102474</name>
</gene>
<protein>
    <submittedName>
        <fullName evidence="1">Uncharacterized protein</fullName>
    </submittedName>
</protein>
<proteinExistence type="predicted"/>
<comment type="caution">
    <text evidence="1">The sequence shown here is derived from an EMBL/GenBank/DDBJ whole genome shotgun (WGS) entry which is preliminary data.</text>
</comment>
<dbReference type="Proteomes" id="UP000247755">
    <property type="component" value="Unassembled WGS sequence"/>
</dbReference>
<sequence length="72" mass="8142">MTHIREPLPDGEYRATCKERNDLAAALNGHAAVYPRARMTVDRGTAIFHRDGEILWTCDVTYAAAHFRIDRG</sequence>
<reference evidence="1 2" key="1">
    <citation type="submission" date="2018-05" db="EMBL/GenBank/DDBJ databases">
        <title>Comparative genomics of bacterial root endophytes of switchgrass collected from native prairies over two seasons.</title>
        <authorList>
            <person name="Tang Y."/>
        </authorList>
    </citation>
    <scope>NUCLEOTIDE SEQUENCE [LARGE SCALE GENOMIC DNA]</scope>
    <source>
        <strain evidence="1 2">NFIX32</strain>
    </source>
</reference>
<dbReference type="EMBL" id="QJJY01000024">
    <property type="protein sequence ID" value="PXX26233.1"/>
    <property type="molecule type" value="Genomic_DNA"/>
</dbReference>